<comment type="caution">
    <text evidence="1">The sequence shown here is derived from an EMBL/GenBank/DDBJ whole genome shotgun (WGS) entry which is preliminary data.</text>
</comment>
<protein>
    <submittedName>
        <fullName evidence="1">Uncharacterized protein</fullName>
    </submittedName>
</protein>
<reference evidence="1" key="2">
    <citation type="submission" date="2023-01" db="EMBL/GenBank/DDBJ databases">
        <authorList>
            <person name="Sun Q."/>
            <person name="Evtushenko L."/>
        </authorList>
    </citation>
    <scope>NUCLEOTIDE SEQUENCE</scope>
    <source>
        <strain evidence="1">VKM B-2555</strain>
    </source>
</reference>
<gene>
    <name evidence="1" type="ORF">GCM10008171_25740</name>
</gene>
<evidence type="ECO:0000313" key="2">
    <source>
        <dbReference type="Proteomes" id="UP001143364"/>
    </source>
</evidence>
<keyword evidence="2" id="KW-1185">Reference proteome</keyword>
<dbReference type="EMBL" id="BSFK01000016">
    <property type="protein sequence ID" value="GLK77320.1"/>
    <property type="molecule type" value="Genomic_DNA"/>
</dbReference>
<dbReference type="Proteomes" id="UP001143364">
    <property type="component" value="Unassembled WGS sequence"/>
</dbReference>
<evidence type="ECO:0000313" key="1">
    <source>
        <dbReference type="EMBL" id="GLK77320.1"/>
    </source>
</evidence>
<dbReference type="RefSeq" id="WP_271205173.1">
    <property type="nucleotide sequence ID" value="NZ_BSFK01000016.1"/>
</dbReference>
<reference evidence="1" key="1">
    <citation type="journal article" date="2014" name="Int. J. Syst. Evol. Microbiol.">
        <title>Complete genome sequence of Corynebacterium casei LMG S-19264T (=DSM 44701T), isolated from a smear-ripened cheese.</title>
        <authorList>
            <consortium name="US DOE Joint Genome Institute (JGI-PGF)"/>
            <person name="Walter F."/>
            <person name="Albersmeier A."/>
            <person name="Kalinowski J."/>
            <person name="Ruckert C."/>
        </authorList>
    </citation>
    <scope>NUCLEOTIDE SEQUENCE</scope>
    <source>
        <strain evidence="1">VKM B-2555</strain>
    </source>
</reference>
<proteinExistence type="predicted"/>
<accession>A0A9W6N4G0</accession>
<organism evidence="1 2">
    <name type="scientific">Methylopila jiangsuensis</name>
    <dbReference type="NCBI Taxonomy" id="586230"/>
    <lineage>
        <taxon>Bacteria</taxon>
        <taxon>Pseudomonadati</taxon>
        <taxon>Pseudomonadota</taxon>
        <taxon>Alphaproteobacteria</taxon>
        <taxon>Hyphomicrobiales</taxon>
        <taxon>Methylopilaceae</taxon>
        <taxon>Methylopila</taxon>
    </lineage>
</organism>
<dbReference type="AlphaFoldDB" id="A0A9W6N4G0"/>
<name>A0A9W6N4G0_9HYPH</name>
<sequence length="76" mass="7368">MSNRVVAAAGAAAVATYAAVAASLLALPPFVVEAPAVRTAQVQPQAVPLSGAVPVRAMEAPAVDRAPAGAGRLPPA</sequence>